<dbReference type="Gene3D" id="3.40.50.720">
    <property type="entry name" value="NAD(P)-binding Rossmann-like Domain"/>
    <property type="match status" value="1"/>
</dbReference>
<dbReference type="Pfam" id="PF13288">
    <property type="entry name" value="DXPR_C"/>
    <property type="match status" value="1"/>
</dbReference>
<dbReference type="PROSITE" id="PS51257">
    <property type="entry name" value="PROKAR_LIPOPROTEIN"/>
    <property type="match status" value="1"/>
</dbReference>
<accession>A0A069E1R5</accession>
<feature type="binding site" evidence="9">
    <location>
        <position position="15"/>
    </location>
    <ligand>
        <name>NADPH</name>
        <dbReference type="ChEBI" id="CHEBI:57783"/>
    </ligand>
</feature>
<protein>
    <recommendedName>
        <fullName evidence="9">1-deoxy-D-xylulose 5-phosphate reductoisomerase</fullName>
        <shortName evidence="9">DXP reductoisomerase</shortName>
        <ecNumber evidence="9">1.1.1.267</ecNumber>
    </recommendedName>
    <alternativeName>
        <fullName evidence="9">1-deoxyxylulose-5-phosphate reductoisomerase</fullName>
    </alternativeName>
    <alternativeName>
        <fullName evidence="9">2-C-methyl-D-erythritol 4-phosphate synthase</fullName>
    </alternativeName>
</protein>
<evidence type="ECO:0000256" key="5">
    <source>
        <dbReference type="ARBA" id="ARBA00023002"/>
    </source>
</evidence>
<feature type="binding site" evidence="9">
    <location>
        <position position="155"/>
    </location>
    <ligand>
        <name>Mn(2+)</name>
        <dbReference type="ChEBI" id="CHEBI:29035"/>
    </ligand>
</feature>
<feature type="binding site" evidence="9">
    <location>
        <position position="213"/>
    </location>
    <ligand>
        <name>1-deoxy-D-xylulose 5-phosphate</name>
        <dbReference type="ChEBI" id="CHEBI:57792"/>
    </ligand>
</feature>
<feature type="domain" description="1-deoxy-D-xylulose 5-phosphate reductoisomerase N-terminal" evidence="10">
    <location>
        <begin position="7"/>
        <end position="135"/>
    </location>
</feature>
<feature type="binding site" evidence="9">
    <location>
        <position position="13"/>
    </location>
    <ligand>
        <name>NADPH</name>
        <dbReference type="ChEBI" id="CHEBI:57783"/>
    </ligand>
</feature>
<dbReference type="AlphaFoldDB" id="A0A069E1R5"/>
<feature type="binding site" evidence="9">
    <location>
        <position position="200"/>
    </location>
    <ligand>
        <name>1-deoxy-D-xylulose 5-phosphate</name>
        <dbReference type="ChEBI" id="CHEBI:57792"/>
    </ligand>
</feature>
<dbReference type="SUPFAM" id="SSF51735">
    <property type="entry name" value="NAD(P)-binding Rossmann-fold domains"/>
    <property type="match status" value="1"/>
</dbReference>
<evidence type="ECO:0000259" key="11">
    <source>
        <dbReference type="Pfam" id="PF08436"/>
    </source>
</evidence>
<feature type="binding site" evidence="9">
    <location>
        <position position="206"/>
    </location>
    <ligand>
        <name>NADPH</name>
        <dbReference type="ChEBI" id="CHEBI:57783"/>
    </ligand>
</feature>
<comment type="function">
    <text evidence="9">Catalyzes the NADPH-dependent rearrangement and reduction of 1-deoxy-D-xylulose-5-phosphate (DXP) to 2-C-methyl-D-erythritol 4-phosphate (MEP).</text>
</comment>
<feature type="binding site" evidence="9">
    <location>
        <position position="129"/>
    </location>
    <ligand>
        <name>NADPH</name>
        <dbReference type="ChEBI" id="CHEBI:57783"/>
    </ligand>
</feature>
<gene>
    <name evidence="9" type="primary">dxr</name>
    <name evidence="13" type="ORF">HAD_12289</name>
</gene>
<feature type="binding site" evidence="9">
    <location>
        <position position="222"/>
    </location>
    <ligand>
        <name>Mn(2+)</name>
        <dbReference type="ChEBI" id="CHEBI:29035"/>
    </ligand>
</feature>
<feature type="binding site" evidence="9">
    <location>
        <position position="127"/>
    </location>
    <ligand>
        <name>NADPH</name>
        <dbReference type="ChEBI" id="CHEBI:57783"/>
    </ligand>
</feature>
<comment type="caution">
    <text evidence="13">The sequence shown here is derived from an EMBL/GenBank/DDBJ whole genome shotgun (WGS) entry which is preliminary data.</text>
</comment>
<feature type="binding site" evidence="9">
    <location>
        <position position="219"/>
    </location>
    <ligand>
        <name>1-deoxy-D-xylulose 5-phosphate</name>
        <dbReference type="ChEBI" id="CHEBI:57792"/>
    </ligand>
</feature>
<comment type="caution">
    <text evidence="9">Lacks conserved residue(s) required for the propagation of feature annotation.</text>
</comment>
<comment type="similarity">
    <text evidence="2 9">Belongs to the DXR family.</text>
</comment>
<proteinExistence type="inferred from homology"/>
<reference evidence="13 14" key="1">
    <citation type="journal article" date="2014" name="Antonie Van Leeuwenhoek">
        <title>Hyphomonas beringensis sp. nov. and Hyphomonas chukchiensis sp. nov., isolated from surface seawater of the Bering Sea and Chukchi Sea.</title>
        <authorList>
            <person name="Li C."/>
            <person name="Lai Q."/>
            <person name="Li G."/>
            <person name="Dong C."/>
            <person name="Wang J."/>
            <person name="Liao Y."/>
            <person name="Shao Z."/>
        </authorList>
    </citation>
    <scope>NUCLEOTIDE SEQUENCE [LARGE SCALE GENOMIC DNA]</scope>
    <source>
        <strain evidence="13 14">MHS-3</strain>
    </source>
</reference>
<evidence type="ECO:0000256" key="3">
    <source>
        <dbReference type="ARBA" id="ARBA00022723"/>
    </source>
</evidence>
<comment type="pathway">
    <text evidence="1 9">Isoprenoid biosynthesis; isopentenyl diphosphate biosynthesis via DXP pathway; isopentenyl diphosphate from 1-deoxy-D-xylulose 5-phosphate: step 1/6.</text>
</comment>
<dbReference type="PANTHER" id="PTHR30525">
    <property type="entry name" value="1-DEOXY-D-XYLULOSE 5-PHOSPHATE REDUCTOISOMERASE"/>
    <property type="match status" value="1"/>
</dbReference>
<dbReference type="GO" id="GO:0016853">
    <property type="term" value="F:isomerase activity"/>
    <property type="evidence" value="ECO:0007669"/>
    <property type="project" value="UniProtKB-KW"/>
</dbReference>
<comment type="catalytic activity">
    <reaction evidence="8">
        <text>2-C-methyl-D-erythritol 4-phosphate + NADP(+) = 1-deoxy-D-xylulose 5-phosphate + NADPH + H(+)</text>
        <dbReference type="Rhea" id="RHEA:13717"/>
        <dbReference type="ChEBI" id="CHEBI:15378"/>
        <dbReference type="ChEBI" id="CHEBI:57783"/>
        <dbReference type="ChEBI" id="CHEBI:57792"/>
        <dbReference type="ChEBI" id="CHEBI:58262"/>
        <dbReference type="ChEBI" id="CHEBI:58349"/>
        <dbReference type="EC" id="1.1.1.267"/>
    </reaction>
    <physiologicalReaction direction="right-to-left" evidence="8">
        <dbReference type="Rhea" id="RHEA:13719"/>
    </physiologicalReaction>
</comment>
<keyword evidence="7 9" id="KW-0414">Isoprene biosynthesis</keyword>
<dbReference type="FunFam" id="3.40.50.720:FF:000045">
    <property type="entry name" value="1-deoxy-D-xylulose 5-phosphate reductoisomerase"/>
    <property type="match status" value="1"/>
</dbReference>
<dbReference type="HAMAP" id="MF_00183">
    <property type="entry name" value="DXP_reductoisom"/>
    <property type="match status" value="1"/>
</dbReference>
<evidence type="ECO:0000256" key="1">
    <source>
        <dbReference type="ARBA" id="ARBA00005094"/>
    </source>
</evidence>
<dbReference type="Pfam" id="PF02670">
    <property type="entry name" value="DXP_reductoisom"/>
    <property type="match status" value="1"/>
</dbReference>
<name>A0A069E1R5_9PROT</name>
<evidence type="ECO:0000256" key="2">
    <source>
        <dbReference type="ARBA" id="ARBA00006825"/>
    </source>
</evidence>
<evidence type="ECO:0000256" key="4">
    <source>
        <dbReference type="ARBA" id="ARBA00022857"/>
    </source>
</evidence>
<dbReference type="Pfam" id="PF08436">
    <property type="entry name" value="DXP_redisom_C"/>
    <property type="match status" value="1"/>
</dbReference>
<dbReference type="InterPro" id="IPR036291">
    <property type="entry name" value="NAD(P)-bd_dom_sf"/>
</dbReference>
<dbReference type="InterPro" id="IPR026877">
    <property type="entry name" value="DXPR_C"/>
</dbReference>
<dbReference type="OrthoDB" id="9806546at2"/>
<dbReference type="InterPro" id="IPR013644">
    <property type="entry name" value="DXP_reductoisomerase_C"/>
</dbReference>
<feature type="binding site" evidence="9">
    <location>
        <position position="153"/>
    </location>
    <ligand>
        <name>Mn(2+)</name>
        <dbReference type="ChEBI" id="CHEBI:29035"/>
    </ligand>
</feature>
<dbReference type="UniPathway" id="UPA00056">
    <property type="reaction ID" value="UER00092"/>
</dbReference>
<feature type="binding site" evidence="9">
    <location>
        <position position="154"/>
    </location>
    <ligand>
        <name>1-deoxy-D-xylulose 5-phosphate</name>
        <dbReference type="ChEBI" id="CHEBI:57792"/>
    </ligand>
</feature>
<feature type="binding site" evidence="9">
    <location>
        <position position="128"/>
    </location>
    <ligand>
        <name>1-deoxy-D-xylulose 5-phosphate</name>
        <dbReference type="ChEBI" id="CHEBI:57792"/>
    </ligand>
</feature>
<comment type="cofactor">
    <cofactor evidence="9">
        <name>Mg(2+)</name>
        <dbReference type="ChEBI" id="CHEBI:18420"/>
    </cofactor>
    <cofactor evidence="9">
        <name>Mn(2+)</name>
        <dbReference type="ChEBI" id="CHEBI:29035"/>
    </cofactor>
</comment>
<evidence type="ECO:0000256" key="9">
    <source>
        <dbReference type="HAMAP-Rule" id="MF_00183"/>
    </source>
</evidence>
<dbReference type="Gene3D" id="1.10.1740.10">
    <property type="match status" value="1"/>
</dbReference>
<evidence type="ECO:0000256" key="6">
    <source>
        <dbReference type="ARBA" id="ARBA00023211"/>
    </source>
</evidence>
<keyword evidence="13" id="KW-0413">Isomerase</keyword>
<dbReference type="EMBL" id="ARYH01000002">
    <property type="protein sequence ID" value="KCZ83380.1"/>
    <property type="molecule type" value="Genomic_DNA"/>
</dbReference>
<keyword evidence="9" id="KW-0460">Magnesium</keyword>
<feature type="binding site" evidence="9">
    <location>
        <position position="14"/>
    </location>
    <ligand>
        <name>NADPH</name>
        <dbReference type="ChEBI" id="CHEBI:57783"/>
    </ligand>
</feature>
<feature type="binding site" evidence="9">
    <location>
        <position position="16"/>
    </location>
    <ligand>
        <name>NADPH</name>
        <dbReference type="ChEBI" id="CHEBI:57783"/>
    </ligand>
</feature>
<dbReference type="GO" id="GO:0051484">
    <property type="term" value="P:isopentenyl diphosphate biosynthetic process, methylerythritol 4-phosphate pathway involved in terpenoid biosynthetic process"/>
    <property type="evidence" value="ECO:0007669"/>
    <property type="project" value="TreeGrafter"/>
</dbReference>
<dbReference type="InterPro" id="IPR036169">
    <property type="entry name" value="DXPR_C_sf"/>
</dbReference>
<keyword evidence="4 9" id="KW-0521">NADP</keyword>
<evidence type="ECO:0000259" key="12">
    <source>
        <dbReference type="Pfam" id="PF13288"/>
    </source>
</evidence>
<dbReference type="GO" id="GO:0030604">
    <property type="term" value="F:1-deoxy-D-xylulose-5-phosphate reductoisomerase activity"/>
    <property type="evidence" value="ECO:0007669"/>
    <property type="project" value="UniProtKB-UniRule"/>
</dbReference>
<evidence type="ECO:0000259" key="10">
    <source>
        <dbReference type="Pfam" id="PF02670"/>
    </source>
</evidence>
<feature type="binding site" evidence="9">
    <location>
        <position position="177"/>
    </location>
    <ligand>
        <name>1-deoxy-D-xylulose 5-phosphate</name>
        <dbReference type="ChEBI" id="CHEBI:57792"/>
    </ligand>
</feature>
<keyword evidence="3 9" id="KW-0479">Metal-binding</keyword>
<dbReference type="PANTHER" id="PTHR30525:SF0">
    <property type="entry name" value="1-DEOXY-D-XYLULOSE 5-PHOSPHATE REDUCTOISOMERASE, CHLOROPLASTIC"/>
    <property type="match status" value="1"/>
</dbReference>
<feature type="domain" description="DXP reductoisomerase C-terminal" evidence="12">
    <location>
        <begin position="262"/>
        <end position="383"/>
    </location>
</feature>
<dbReference type="eggNOG" id="COG0743">
    <property type="taxonomic scope" value="Bacteria"/>
</dbReference>
<evidence type="ECO:0000256" key="8">
    <source>
        <dbReference type="ARBA" id="ARBA00048543"/>
    </source>
</evidence>
<dbReference type="Proteomes" id="UP000027446">
    <property type="component" value="Unassembled WGS sequence"/>
</dbReference>
<dbReference type="PIRSF" id="PIRSF006205">
    <property type="entry name" value="Dxp_reductismrs"/>
    <property type="match status" value="1"/>
</dbReference>
<feature type="binding site" evidence="9">
    <location>
        <position position="43"/>
    </location>
    <ligand>
        <name>NADPH</name>
        <dbReference type="ChEBI" id="CHEBI:57783"/>
    </ligand>
</feature>
<dbReference type="SUPFAM" id="SSF69055">
    <property type="entry name" value="1-deoxy-D-xylulose-5-phosphate reductoisomerase, C-terminal domain"/>
    <property type="match status" value="1"/>
</dbReference>
<dbReference type="STRING" id="1280949.HAD_12289"/>
<feature type="domain" description="1-deoxy-D-xylulose 5-phosphate reductoisomerase C-terminal" evidence="11">
    <location>
        <begin position="149"/>
        <end position="230"/>
    </location>
</feature>
<evidence type="ECO:0000313" key="13">
    <source>
        <dbReference type="EMBL" id="KCZ83380.1"/>
    </source>
</evidence>
<dbReference type="RefSeq" id="WP_051596263.1">
    <property type="nucleotide sequence ID" value="NZ_ARYH01000002.1"/>
</dbReference>
<feature type="binding site" evidence="9">
    <location>
        <position position="155"/>
    </location>
    <ligand>
        <name>1-deoxy-D-xylulose 5-phosphate</name>
        <dbReference type="ChEBI" id="CHEBI:57792"/>
    </ligand>
</feature>
<feature type="binding site" evidence="9">
    <location>
        <position position="218"/>
    </location>
    <ligand>
        <name>1-deoxy-D-xylulose 5-phosphate</name>
        <dbReference type="ChEBI" id="CHEBI:57792"/>
    </ligand>
</feature>
<dbReference type="InterPro" id="IPR013512">
    <property type="entry name" value="DXP_reductoisomerase_N"/>
</dbReference>
<dbReference type="InterPro" id="IPR003821">
    <property type="entry name" value="DXP_reductoisomerase"/>
</dbReference>
<feature type="binding site" evidence="9">
    <location>
        <position position="45"/>
    </location>
    <ligand>
        <name>NADPH</name>
        <dbReference type="ChEBI" id="CHEBI:57783"/>
    </ligand>
</feature>
<evidence type="ECO:0000256" key="7">
    <source>
        <dbReference type="ARBA" id="ARBA00023229"/>
    </source>
</evidence>
<feature type="binding site" evidence="9">
    <location>
        <position position="222"/>
    </location>
    <ligand>
        <name>1-deoxy-D-xylulose 5-phosphate</name>
        <dbReference type="ChEBI" id="CHEBI:57792"/>
    </ligand>
</feature>
<dbReference type="GO" id="GO:0030145">
    <property type="term" value="F:manganese ion binding"/>
    <property type="evidence" value="ECO:0007669"/>
    <property type="project" value="TreeGrafter"/>
</dbReference>
<keyword evidence="6 9" id="KW-0464">Manganese</keyword>
<dbReference type="GO" id="GO:0070402">
    <property type="term" value="F:NADPH binding"/>
    <property type="evidence" value="ECO:0007669"/>
    <property type="project" value="InterPro"/>
</dbReference>
<dbReference type="SUPFAM" id="SSF55347">
    <property type="entry name" value="Glyceraldehyde-3-phosphate dehydrogenase-like, C-terminal domain"/>
    <property type="match status" value="1"/>
</dbReference>
<dbReference type="PATRIC" id="fig|1280949.3.peg.2504"/>
<evidence type="ECO:0000313" key="14">
    <source>
        <dbReference type="Proteomes" id="UP000027446"/>
    </source>
</evidence>
<keyword evidence="14" id="KW-1185">Reference proteome</keyword>
<dbReference type="NCBIfam" id="TIGR00243">
    <property type="entry name" value="Dxr"/>
    <property type="match status" value="1"/>
</dbReference>
<keyword evidence="5 9" id="KW-0560">Oxidoreductase</keyword>
<dbReference type="EC" id="1.1.1.267" evidence="9"/>
<organism evidence="13 14">
    <name type="scientific">Hyphomonas adhaerens MHS-3</name>
    <dbReference type="NCBI Taxonomy" id="1280949"/>
    <lineage>
        <taxon>Bacteria</taxon>
        <taxon>Pseudomonadati</taxon>
        <taxon>Pseudomonadota</taxon>
        <taxon>Alphaproteobacteria</taxon>
        <taxon>Hyphomonadales</taxon>
        <taxon>Hyphomonadaceae</taxon>
        <taxon>Hyphomonas</taxon>
    </lineage>
</organism>
<sequence>MTSKRTVSVMGSTGSIGCSAIDVIRHANKSRDGGFEVVALTAGGNAEMLADQALECRPQIAVIADERQLPVLRDRLAGSGIEVAGGRAAVTEAATRPARVLAAIVGAAGLESTLAAVQAGNDVAIANKESVVCGGRLILSEAKKAGVTVLPVDSEHSAIHQCLGDGRALERLTITASGGPFRTATMDEMRVASPKAAAAHPNWAMGIKNSIDSATLMNKALEFIEAAYLFDVPAEQIDVIIHPQSIIHGMAHFTDGSVIAQLGAPDMRTPISYALGWPDRVATTVDRLDLVSLAKLDFEAVDSAKFPAVDLAREAFAAGPGATTVLNCANEAAVSAFIAGQCGFLDISLVVKEVLSRFLSGNMAGMACSSLEEIGQLDRYARAAAEDVLTRAPGGGAEGRTLG</sequence>